<evidence type="ECO:0000256" key="1">
    <source>
        <dbReference type="SAM" id="MobiDB-lite"/>
    </source>
</evidence>
<protein>
    <submittedName>
        <fullName evidence="2">Uncharacterized protein</fullName>
    </submittedName>
</protein>
<reference evidence="2" key="1">
    <citation type="journal article" date="2024" name="Gigascience">
        <title>Chromosome-level genome of the poultry shaft louse Menopon gallinae provides insight into the host-switching and adaptive evolution of parasitic lice.</title>
        <authorList>
            <person name="Xu Y."/>
            <person name="Ma L."/>
            <person name="Liu S."/>
            <person name="Liang Y."/>
            <person name="Liu Q."/>
            <person name="He Z."/>
            <person name="Tian L."/>
            <person name="Duan Y."/>
            <person name="Cai W."/>
            <person name="Li H."/>
            <person name="Song F."/>
        </authorList>
    </citation>
    <scope>NUCLEOTIDE SEQUENCE</scope>
    <source>
        <strain evidence="2">Cailab_2023a</strain>
    </source>
</reference>
<organism evidence="2">
    <name type="scientific">Menopon gallinae</name>
    <name type="common">poultry shaft louse</name>
    <dbReference type="NCBI Taxonomy" id="328185"/>
    <lineage>
        <taxon>Eukaryota</taxon>
        <taxon>Metazoa</taxon>
        <taxon>Ecdysozoa</taxon>
        <taxon>Arthropoda</taxon>
        <taxon>Hexapoda</taxon>
        <taxon>Insecta</taxon>
        <taxon>Pterygota</taxon>
        <taxon>Neoptera</taxon>
        <taxon>Paraneoptera</taxon>
        <taxon>Psocodea</taxon>
        <taxon>Troctomorpha</taxon>
        <taxon>Phthiraptera</taxon>
        <taxon>Amblycera</taxon>
        <taxon>Menoponidae</taxon>
        <taxon>Menopon</taxon>
    </lineage>
</organism>
<gene>
    <name evidence="2" type="ORF">PYX00_002791</name>
</gene>
<dbReference type="EMBL" id="JARGDH010000002">
    <property type="protein sequence ID" value="KAL0274739.1"/>
    <property type="molecule type" value="Genomic_DNA"/>
</dbReference>
<feature type="region of interest" description="Disordered" evidence="1">
    <location>
        <begin position="1"/>
        <end position="37"/>
    </location>
</feature>
<name>A0AAW2HY31_9NEOP</name>
<sequence length="70" mass="7896">MKRRSGRDPAPPVTRDRGHGIIPGPATPNVNIGSGARGDTLRIRIRSYMERMTNEQWKTLYTGADHFEEC</sequence>
<dbReference type="AlphaFoldDB" id="A0AAW2HY31"/>
<accession>A0AAW2HY31</accession>
<comment type="caution">
    <text evidence="2">The sequence shown here is derived from an EMBL/GenBank/DDBJ whole genome shotgun (WGS) entry which is preliminary data.</text>
</comment>
<proteinExistence type="predicted"/>
<evidence type="ECO:0000313" key="2">
    <source>
        <dbReference type="EMBL" id="KAL0274739.1"/>
    </source>
</evidence>